<evidence type="ECO:0000313" key="5">
    <source>
        <dbReference type="EMBL" id="MFC4070473.1"/>
    </source>
</evidence>
<name>A0ABV8J1K9_9ACTN</name>
<accession>A0ABV8J1K9</accession>
<sequence length="360" mass="39569">MMKALLSLVLAATPASTVTQLSLPPPTGPERVGTVTAHLIDRSRPDPWVASEKVRELMVSIWYPARTVRGHERAGWVSPGVAERINPPGSPYALPVTHGYVGAPPAAGRHPVILYSPGFGIERTSGTVLVEDLASHGYVVVTIDHTHDANFVEFPDGRIATAAIDPPASPDEEETLLEKVVDVRVRDTRFVLDQLRRMPLARTMDLSRIGMFGASMGGTTTADVMLADPRVLAGVNLDGSFIGPILDRDLKRPFLLFGSDGDGEQDETWTKAWDRLRGPRYWREIDGTKHLSFTDFQSLYPQLGLPADQVEPVVGTIDPARSVAVQRAFVRAFFDRHLRHRGGGILDRPSPRYPEVRILP</sequence>
<dbReference type="SUPFAM" id="SSF53474">
    <property type="entry name" value="alpha/beta-Hydrolases"/>
    <property type="match status" value="1"/>
</dbReference>
<dbReference type="InterPro" id="IPR029058">
    <property type="entry name" value="AB_hydrolase_fold"/>
</dbReference>
<dbReference type="PANTHER" id="PTHR10272">
    <property type="entry name" value="PLATELET-ACTIVATING FACTOR ACETYLHYDROLASE"/>
    <property type="match status" value="1"/>
</dbReference>
<feature type="signal peptide" evidence="4">
    <location>
        <begin position="1"/>
        <end position="17"/>
    </location>
</feature>
<evidence type="ECO:0000313" key="6">
    <source>
        <dbReference type="Proteomes" id="UP001595867"/>
    </source>
</evidence>
<keyword evidence="4" id="KW-0732">Signal</keyword>
<evidence type="ECO:0000256" key="1">
    <source>
        <dbReference type="ARBA" id="ARBA00022801"/>
    </source>
</evidence>
<keyword evidence="3" id="KW-0443">Lipid metabolism</keyword>
<organism evidence="5 6">
    <name type="scientific">Actinoplanes subglobosus</name>
    <dbReference type="NCBI Taxonomy" id="1547892"/>
    <lineage>
        <taxon>Bacteria</taxon>
        <taxon>Bacillati</taxon>
        <taxon>Actinomycetota</taxon>
        <taxon>Actinomycetes</taxon>
        <taxon>Micromonosporales</taxon>
        <taxon>Micromonosporaceae</taxon>
        <taxon>Actinoplanes</taxon>
    </lineage>
</organism>
<dbReference type="Pfam" id="PF03403">
    <property type="entry name" value="PAF-AH_p_II"/>
    <property type="match status" value="1"/>
</dbReference>
<dbReference type="Gene3D" id="3.40.50.1820">
    <property type="entry name" value="alpha/beta hydrolase"/>
    <property type="match status" value="1"/>
</dbReference>
<dbReference type="Proteomes" id="UP001595867">
    <property type="component" value="Unassembled WGS sequence"/>
</dbReference>
<keyword evidence="2" id="KW-0442">Lipid degradation</keyword>
<dbReference type="RefSeq" id="WP_378071350.1">
    <property type="nucleotide sequence ID" value="NZ_JBHSBL010000024.1"/>
</dbReference>
<proteinExistence type="predicted"/>
<evidence type="ECO:0000256" key="4">
    <source>
        <dbReference type="SAM" id="SignalP"/>
    </source>
</evidence>
<keyword evidence="1 5" id="KW-0378">Hydrolase</keyword>
<gene>
    <name evidence="5" type="ORF">ACFO0C_36550</name>
</gene>
<evidence type="ECO:0000256" key="2">
    <source>
        <dbReference type="ARBA" id="ARBA00022963"/>
    </source>
</evidence>
<keyword evidence="6" id="KW-1185">Reference proteome</keyword>
<feature type="chain" id="PRO_5046634520" evidence="4">
    <location>
        <begin position="18"/>
        <end position="360"/>
    </location>
</feature>
<dbReference type="PANTHER" id="PTHR10272:SF0">
    <property type="entry name" value="PLATELET-ACTIVATING FACTOR ACETYLHYDROLASE"/>
    <property type="match status" value="1"/>
</dbReference>
<reference evidence="6" key="1">
    <citation type="journal article" date="2019" name="Int. J. Syst. Evol. Microbiol.">
        <title>The Global Catalogue of Microorganisms (GCM) 10K type strain sequencing project: providing services to taxonomists for standard genome sequencing and annotation.</title>
        <authorList>
            <consortium name="The Broad Institute Genomics Platform"/>
            <consortium name="The Broad Institute Genome Sequencing Center for Infectious Disease"/>
            <person name="Wu L."/>
            <person name="Ma J."/>
        </authorList>
    </citation>
    <scope>NUCLEOTIDE SEQUENCE [LARGE SCALE GENOMIC DNA]</scope>
    <source>
        <strain evidence="6">TBRC 5832</strain>
    </source>
</reference>
<dbReference type="EMBL" id="JBHSBL010000024">
    <property type="protein sequence ID" value="MFC4070473.1"/>
    <property type="molecule type" value="Genomic_DNA"/>
</dbReference>
<dbReference type="GO" id="GO:0016787">
    <property type="term" value="F:hydrolase activity"/>
    <property type="evidence" value="ECO:0007669"/>
    <property type="project" value="UniProtKB-KW"/>
</dbReference>
<comment type="caution">
    <text evidence="5">The sequence shown here is derived from an EMBL/GenBank/DDBJ whole genome shotgun (WGS) entry which is preliminary data.</text>
</comment>
<evidence type="ECO:0000256" key="3">
    <source>
        <dbReference type="ARBA" id="ARBA00023098"/>
    </source>
</evidence>
<protein>
    <submittedName>
        <fullName evidence="5">Alpha/beta hydrolase family protein</fullName>
    </submittedName>
</protein>